<dbReference type="InterPro" id="IPR020846">
    <property type="entry name" value="MFS_dom"/>
</dbReference>
<evidence type="ECO:0000313" key="4">
    <source>
        <dbReference type="EMBL" id="MFC4356760.1"/>
    </source>
</evidence>
<feature type="transmembrane region" description="Helical" evidence="2">
    <location>
        <begin position="104"/>
        <end position="129"/>
    </location>
</feature>
<evidence type="ECO:0000313" key="5">
    <source>
        <dbReference type="Proteomes" id="UP001595921"/>
    </source>
</evidence>
<dbReference type="Proteomes" id="UP001595921">
    <property type="component" value="Unassembled WGS sequence"/>
</dbReference>
<reference evidence="4 5" key="1">
    <citation type="journal article" date="2019" name="Int. J. Syst. Evol. Microbiol.">
        <title>The Global Catalogue of Microorganisms (GCM) 10K type strain sequencing project: providing services to taxonomists for standard genome sequencing and annotation.</title>
        <authorList>
            <consortium name="The Broad Institute Genomics Platform"/>
            <consortium name="The Broad Institute Genome Sequencing Center for Infectious Disease"/>
            <person name="Wu L."/>
            <person name="Ma J."/>
        </authorList>
    </citation>
    <scope>NUCLEOTIDE SEQUENCE [LARGE SCALE GENOMIC DNA]</scope>
    <source>
        <strain evidence="4 5">CGMCC 1.12553</strain>
    </source>
</reference>
<keyword evidence="2" id="KW-0472">Membrane</keyword>
<evidence type="ECO:0000259" key="3">
    <source>
        <dbReference type="PROSITE" id="PS50850"/>
    </source>
</evidence>
<dbReference type="InterPro" id="IPR011701">
    <property type="entry name" value="MFS"/>
</dbReference>
<dbReference type="Pfam" id="PF07690">
    <property type="entry name" value="MFS_1"/>
    <property type="match status" value="1"/>
</dbReference>
<accession>A0ABD5P7D3</accession>
<feature type="transmembrane region" description="Helical" evidence="2">
    <location>
        <begin position="49"/>
        <end position="66"/>
    </location>
</feature>
<comment type="caution">
    <text evidence="4">The sequence shown here is derived from an EMBL/GenBank/DDBJ whole genome shotgun (WGS) entry which is preliminary data.</text>
</comment>
<name>A0ABD5P7D3_9EURY</name>
<feature type="transmembrane region" description="Helical" evidence="2">
    <location>
        <begin position="323"/>
        <end position="345"/>
    </location>
</feature>
<dbReference type="PANTHER" id="PTHR23521:SF2">
    <property type="entry name" value="TRANSPORTER MFS SUPERFAMILY"/>
    <property type="match status" value="1"/>
</dbReference>
<dbReference type="EMBL" id="JBHSDS010000002">
    <property type="protein sequence ID" value="MFC4356760.1"/>
    <property type="molecule type" value="Genomic_DNA"/>
</dbReference>
<feature type="transmembrane region" description="Helical" evidence="2">
    <location>
        <begin position="141"/>
        <end position="160"/>
    </location>
</feature>
<feature type="transmembrane region" description="Helical" evidence="2">
    <location>
        <begin position="78"/>
        <end position="98"/>
    </location>
</feature>
<evidence type="ECO:0000256" key="2">
    <source>
        <dbReference type="SAM" id="Phobius"/>
    </source>
</evidence>
<dbReference type="AlphaFoldDB" id="A0ABD5P7D3"/>
<dbReference type="PANTHER" id="PTHR23521">
    <property type="entry name" value="TRANSPORTER MFS SUPERFAMILY"/>
    <property type="match status" value="1"/>
</dbReference>
<dbReference type="SUPFAM" id="SSF103473">
    <property type="entry name" value="MFS general substrate transporter"/>
    <property type="match status" value="1"/>
</dbReference>
<keyword evidence="2" id="KW-1133">Transmembrane helix</keyword>
<feature type="region of interest" description="Disordered" evidence="1">
    <location>
        <begin position="193"/>
        <end position="214"/>
    </location>
</feature>
<feature type="transmembrane region" description="Helical" evidence="2">
    <location>
        <begin position="388"/>
        <end position="407"/>
    </location>
</feature>
<feature type="transmembrane region" description="Helical" evidence="2">
    <location>
        <begin position="297"/>
        <end position="317"/>
    </location>
</feature>
<dbReference type="PROSITE" id="PS50850">
    <property type="entry name" value="MFS"/>
    <property type="match status" value="1"/>
</dbReference>
<protein>
    <submittedName>
        <fullName evidence="4">MFS transporter</fullName>
    </submittedName>
</protein>
<feature type="transmembrane region" description="Helical" evidence="2">
    <location>
        <begin position="264"/>
        <end position="285"/>
    </location>
</feature>
<gene>
    <name evidence="4" type="ORF">ACFO0N_02225</name>
</gene>
<feature type="transmembrane region" description="Helical" evidence="2">
    <location>
        <begin position="357"/>
        <end position="376"/>
    </location>
</feature>
<dbReference type="RefSeq" id="WP_267625199.1">
    <property type="nucleotide sequence ID" value="NZ_JAODIW010000010.1"/>
</dbReference>
<feature type="transmembrane region" description="Helical" evidence="2">
    <location>
        <begin position="234"/>
        <end position="258"/>
    </location>
</feature>
<proteinExistence type="predicted"/>
<dbReference type="InterPro" id="IPR036259">
    <property type="entry name" value="MFS_trans_sf"/>
</dbReference>
<keyword evidence="2" id="KW-0812">Transmembrane</keyword>
<keyword evidence="5" id="KW-1185">Reference proteome</keyword>
<organism evidence="4 5">
    <name type="scientific">Halobium salinum</name>
    <dbReference type="NCBI Taxonomy" id="1364940"/>
    <lineage>
        <taxon>Archaea</taxon>
        <taxon>Methanobacteriati</taxon>
        <taxon>Methanobacteriota</taxon>
        <taxon>Stenosarchaea group</taxon>
        <taxon>Halobacteria</taxon>
        <taxon>Halobacteriales</taxon>
        <taxon>Haloferacaceae</taxon>
        <taxon>Halobium</taxon>
    </lineage>
</organism>
<feature type="domain" description="Major facilitator superfamily (MFS) profile" evidence="3">
    <location>
        <begin position="232"/>
        <end position="429"/>
    </location>
</feature>
<sequence length="429" mass="42836">MNRTRRDRATLAAIVWAVLVSQVLLYPGVEDLVAVLGAGADAGIDAGMWFLVAEFAAFVVCAGLWGAASDALGRRVPLVVAGALGGAVGYLALVGVALADLPFWVALLVRVLGGAMTIGAFSLGITMLMDLTGGHGRNMGAAGLAIGLGAALGSVVGGRLTTLDPLAPVVGAAVLLFVVALAAATVREGAVESAASDPADDPVSESVDGSVGDDAAEPGMGDVLSGLGDRPELLVPYAFGFIDRLTAGFFALVGVYYFRDVFGLSAAGAGGVLALFFVPFAVLQYPFGTLSDRVGRFAPVVVGSVLYGFAIVGVGIAPSLVPAAAMMVVVGVFGALVAPATMALVTDVAAPEERGAAMGGFNVFGSLGFLTGFLVGGTAASTLGYLEAFLVVGAMEVGIALLALRAVRRLAPGGIARTSETAAEPTEGS</sequence>
<evidence type="ECO:0000256" key="1">
    <source>
        <dbReference type="SAM" id="MobiDB-lite"/>
    </source>
</evidence>
<dbReference type="Gene3D" id="1.20.1250.20">
    <property type="entry name" value="MFS general substrate transporter like domains"/>
    <property type="match status" value="2"/>
</dbReference>
<feature type="transmembrane region" description="Helical" evidence="2">
    <location>
        <begin position="166"/>
        <end position="186"/>
    </location>
</feature>